<keyword evidence="2" id="KW-1185">Reference proteome</keyword>
<dbReference type="SUPFAM" id="SSF75005">
    <property type="entry name" value="Arabinanase/levansucrase/invertase"/>
    <property type="match status" value="1"/>
</dbReference>
<dbReference type="EMBL" id="CP037422">
    <property type="protein sequence ID" value="QDU08216.1"/>
    <property type="molecule type" value="Genomic_DNA"/>
</dbReference>
<dbReference type="InterPro" id="IPR023296">
    <property type="entry name" value="Glyco_hydro_beta-prop_sf"/>
</dbReference>
<sequence length="512" mass="57962">MHNHYLLFLSIIKRTERFSMNSTESIQTKFVFILYILFFVSLSTSFAADEVIDVGSHRELFVDRFIVDKLEDATLKLHAPQLMPPVTPARPHGHYATVLNAGDKFQFYYRGDTKPGNHWKKGWEQYHDGEVTLYAESKDAIHWTLPKLGVYEDHPTFPSGNVVLMNEFLITHNFTPFIDTQPGVPAEEKYKALGGLAYQPNQHLEVKKRRGPGGLKAFVSPDGIHWKKLQEKPVIPEAWGKYFDSQNYAFWSESEQAYVCYFRRFIKGYRGIARTTSKDFISWTPFVEMNANLPNEHLYTACTQPYFRAPHIYFALPTRFMAKRGAATDILFMSTRGSAQFDREFTQSFIRPGIGKSGWANRANYAAIGIHQTGPAEMSFFLTGGRRYAMRLDGIASVNAPLEGGTLTTKPLKFVGNELEINYSTSAAGQILVELQDDNGKPISGFTLDDCEPIYGDHIARTVKWKNGIDVSSLKGKPIKIHFVMEDADLYSLKFNPRAGSNQVVEAGKTLD</sequence>
<evidence type="ECO:0008006" key="3">
    <source>
        <dbReference type="Google" id="ProtNLM"/>
    </source>
</evidence>
<evidence type="ECO:0000313" key="1">
    <source>
        <dbReference type="EMBL" id="QDU08216.1"/>
    </source>
</evidence>
<protein>
    <recommendedName>
        <fullName evidence="3">Glycosyl hydrolase family 32 N-terminal domain-containing protein</fullName>
    </recommendedName>
</protein>
<accession>A0A517WSI0</accession>
<dbReference type="Gene3D" id="2.115.10.20">
    <property type="entry name" value="Glycosyl hydrolase domain, family 43"/>
    <property type="match status" value="1"/>
</dbReference>
<dbReference type="Proteomes" id="UP000318384">
    <property type="component" value="Chromosome"/>
</dbReference>
<organism evidence="1 2">
    <name type="scientific">Gimesia aquarii</name>
    <dbReference type="NCBI Taxonomy" id="2527964"/>
    <lineage>
        <taxon>Bacteria</taxon>
        <taxon>Pseudomonadati</taxon>
        <taxon>Planctomycetota</taxon>
        <taxon>Planctomycetia</taxon>
        <taxon>Planctomycetales</taxon>
        <taxon>Planctomycetaceae</taxon>
        <taxon>Gimesia</taxon>
    </lineage>
</organism>
<gene>
    <name evidence="1" type="ORF">V202x_15810</name>
</gene>
<dbReference type="AlphaFoldDB" id="A0A517WSI0"/>
<reference evidence="1 2" key="1">
    <citation type="submission" date="2019-03" db="EMBL/GenBank/DDBJ databases">
        <title>Deep-cultivation of Planctomycetes and their phenomic and genomic characterization uncovers novel biology.</title>
        <authorList>
            <person name="Wiegand S."/>
            <person name="Jogler M."/>
            <person name="Boedeker C."/>
            <person name="Pinto D."/>
            <person name="Vollmers J."/>
            <person name="Rivas-Marin E."/>
            <person name="Kohn T."/>
            <person name="Peeters S.H."/>
            <person name="Heuer A."/>
            <person name="Rast P."/>
            <person name="Oberbeckmann S."/>
            <person name="Bunk B."/>
            <person name="Jeske O."/>
            <person name="Meyerdierks A."/>
            <person name="Storesund J.E."/>
            <person name="Kallscheuer N."/>
            <person name="Luecker S."/>
            <person name="Lage O.M."/>
            <person name="Pohl T."/>
            <person name="Merkel B.J."/>
            <person name="Hornburger P."/>
            <person name="Mueller R.-W."/>
            <person name="Bruemmer F."/>
            <person name="Labrenz M."/>
            <person name="Spormann A.M."/>
            <person name="Op den Camp H."/>
            <person name="Overmann J."/>
            <person name="Amann R."/>
            <person name="Jetten M.S.M."/>
            <person name="Mascher T."/>
            <person name="Medema M.H."/>
            <person name="Devos D.P."/>
            <person name="Kaster A.-K."/>
            <person name="Ovreas L."/>
            <person name="Rohde M."/>
            <person name="Galperin M.Y."/>
            <person name="Jogler C."/>
        </authorList>
    </citation>
    <scope>NUCLEOTIDE SEQUENCE [LARGE SCALE GENOMIC DNA]</scope>
    <source>
        <strain evidence="1 2">V202</strain>
    </source>
</reference>
<name>A0A517WSI0_9PLAN</name>
<proteinExistence type="predicted"/>
<evidence type="ECO:0000313" key="2">
    <source>
        <dbReference type="Proteomes" id="UP000318384"/>
    </source>
</evidence>